<dbReference type="SUPFAM" id="SSF48113">
    <property type="entry name" value="Heme-dependent peroxidases"/>
    <property type="match status" value="1"/>
</dbReference>
<comment type="cofactor">
    <cofactor evidence="12">
        <name>Ca(2+)</name>
        <dbReference type="ChEBI" id="CHEBI:29108"/>
    </cofactor>
    <text evidence="12">Binds 2 calcium ions per subunit.</text>
</comment>
<comment type="function">
    <text evidence="12">Removal of H(2)O(2), oxidation of toxic reductants, biosynthesis and degradation of lignin, suberization, auxin catabolism, response to environmental stresses such as wounding, pathogen attack and oxidative stress.</text>
</comment>
<keyword evidence="5 12" id="KW-0349">Heme</keyword>
<evidence type="ECO:0000313" key="15">
    <source>
        <dbReference type="Proteomes" id="UP001318860"/>
    </source>
</evidence>
<evidence type="ECO:0000256" key="11">
    <source>
        <dbReference type="ARBA" id="ARBA00023180"/>
    </source>
</evidence>
<dbReference type="InterPro" id="IPR019794">
    <property type="entry name" value="Peroxidases_AS"/>
</dbReference>
<dbReference type="PROSITE" id="PS00435">
    <property type="entry name" value="PEROXIDASE_1"/>
    <property type="match status" value="1"/>
</dbReference>
<keyword evidence="7 12" id="KW-0106">Calcium</keyword>
<evidence type="ECO:0000256" key="1">
    <source>
        <dbReference type="ARBA" id="ARBA00000189"/>
    </source>
</evidence>
<evidence type="ECO:0000256" key="8">
    <source>
        <dbReference type="ARBA" id="ARBA00023002"/>
    </source>
</evidence>
<evidence type="ECO:0000313" key="14">
    <source>
        <dbReference type="EMBL" id="KAK6156903.1"/>
    </source>
</evidence>
<evidence type="ECO:0000256" key="5">
    <source>
        <dbReference type="ARBA" id="ARBA00022617"/>
    </source>
</evidence>
<dbReference type="PROSITE" id="PS00436">
    <property type="entry name" value="PEROXIDASE_2"/>
    <property type="match status" value="1"/>
</dbReference>
<evidence type="ECO:0000256" key="6">
    <source>
        <dbReference type="ARBA" id="ARBA00022723"/>
    </source>
</evidence>
<keyword evidence="11" id="KW-0325">Glycoprotein</keyword>
<feature type="signal peptide" evidence="12">
    <location>
        <begin position="1"/>
        <end position="26"/>
    </location>
</feature>
<keyword evidence="6 12" id="KW-0479">Metal-binding</keyword>
<evidence type="ECO:0000256" key="10">
    <source>
        <dbReference type="ARBA" id="ARBA00023157"/>
    </source>
</evidence>
<name>A0ABR0XCK0_REHGL</name>
<comment type="caution">
    <text evidence="14">The sequence shown here is derived from an EMBL/GenBank/DDBJ whole genome shotgun (WGS) entry which is preliminary data.</text>
</comment>
<comment type="similarity">
    <text evidence="2">Belongs to the peroxidase family. Ascorbate peroxidase subfamily.</text>
</comment>
<proteinExistence type="inferred from homology"/>
<dbReference type="CDD" id="cd00693">
    <property type="entry name" value="secretory_peroxidase"/>
    <property type="match status" value="1"/>
</dbReference>
<evidence type="ECO:0000256" key="4">
    <source>
        <dbReference type="ARBA" id="ARBA00022559"/>
    </source>
</evidence>
<dbReference type="Gene3D" id="1.10.420.10">
    <property type="entry name" value="Peroxidase, domain 2"/>
    <property type="match status" value="1"/>
</dbReference>
<dbReference type="InterPro" id="IPR010255">
    <property type="entry name" value="Haem_peroxidase_sf"/>
</dbReference>
<feature type="chain" id="PRO_5044972494" description="Peroxidase" evidence="12">
    <location>
        <begin position="27"/>
        <end position="327"/>
    </location>
</feature>
<feature type="domain" description="Plant heme peroxidase family profile" evidence="13">
    <location>
        <begin position="28"/>
        <end position="327"/>
    </location>
</feature>
<keyword evidence="12" id="KW-0732">Signal</keyword>
<comment type="similarity">
    <text evidence="12">Belongs to the peroxidase family. Classical plant (class III) peroxidase subfamily.</text>
</comment>
<dbReference type="InterPro" id="IPR033905">
    <property type="entry name" value="Secretory_peroxidase"/>
</dbReference>
<reference evidence="14 15" key="1">
    <citation type="journal article" date="2021" name="Comput. Struct. Biotechnol. J.">
        <title>De novo genome assembly of the potent medicinal plant Rehmannia glutinosa using nanopore technology.</title>
        <authorList>
            <person name="Ma L."/>
            <person name="Dong C."/>
            <person name="Song C."/>
            <person name="Wang X."/>
            <person name="Zheng X."/>
            <person name="Niu Y."/>
            <person name="Chen S."/>
            <person name="Feng W."/>
        </authorList>
    </citation>
    <scope>NUCLEOTIDE SEQUENCE [LARGE SCALE GENOMIC DNA]</scope>
    <source>
        <strain evidence="14">DH-2019</strain>
    </source>
</reference>
<dbReference type="InterPro" id="IPR019793">
    <property type="entry name" value="Peroxidases_heam-ligand_BS"/>
</dbReference>
<dbReference type="EMBL" id="JABTTQ020000005">
    <property type="protein sequence ID" value="KAK6156903.1"/>
    <property type="molecule type" value="Genomic_DNA"/>
</dbReference>
<dbReference type="PRINTS" id="PR00461">
    <property type="entry name" value="PLPEROXIDASE"/>
</dbReference>
<keyword evidence="15" id="KW-1185">Reference proteome</keyword>
<dbReference type="PROSITE" id="PS50873">
    <property type="entry name" value="PEROXIDASE_4"/>
    <property type="match status" value="1"/>
</dbReference>
<dbReference type="InterPro" id="IPR000823">
    <property type="entry name" value="Peroxidase_pln"/>
</dbReference>
<evidence type="ECO:0000256" key="9">
    <source>
        <dbReference type="ARBA" id="ARBA00023004"/>
    </source>
</evidence>
<evidence type="ECO:0000256" key="2">
    <source>
        <dbReference type="ARBA" id="ARBA00006873"/>
    </source>
</evidence>
<evidence type="ECO:0000256" key="3">
    <source>
        <dbReference type="ARBA" id="ARBA00012313"/>
    </source>
</evidence>
<keyword evidence="8 12" id="KW-0560">Oxidoreductase</keyword>
<keyword evidence="12" id="KW-0964">Secreted</keyword>
<accession>A0ABR0XCK0</accession>
<comment type="catalytic activity">
    <reaction evidence="1 12">
        <text>2 a phenolic donor + H2O2 = 2 a phenolic radical donor + 2 H2O</text>
        <dbReference type="Rhea" id="RHEA:56136"/>
        <dbReference type="ChEBI" id="CHEBI:15377"/>
        <dbReference type="ChEBI" id="CHEBI:16240"/>
        <dbReference type="ChEBI" id="CHEBI:139520"/>
        <dbReference type="ChEBI" id="CHEBI:139521"/>
        <dbReference type="EC" id="1.11.1.7"/>
    </reaction>
</comment>
<dbReference type="InterPro" id="IPR002016">
    <property type="entry name" value="Haem_peroxidase"/>
</dbReference>
<dbReference type="EC" id="1.11.1.7" evidence="3 12"/>
<comment type="subcellular location">
    <subcellularLocation>
        <location evidence="12">Secreted</location>
    </subcellularLocation>
</comment>
<dbReference type="Pfam" id="PF00141">
    <property type="entry name" value="peroxidase"/>
    <property type="match status" value="1"/>
</dbReference>
<evidence type="ECO:0000256" key="12">
    <source>
        <dbReference type="RuleBase" id="RU362060"/>
    </source>
</evidence>
<comment type="cofactor">
    <cofactor evidence="12">
        <name>heme b</name>
        <dbReference type="ChEBI" id="CHEBI:60344"/>
    </cofactor>
    <text evidence="12">Binds 1 heme b (iron(II)-protoporphyrin IX) group per subunit.</text>
</comment>
<organism evidence="14 15">
    <name type="scientific">Rehmannia glutinosa</name>
    <name type="common">Chinese foxglove</name>
    <dbReference type="NCBI Taxonomy" id="99300"/>
    <lineage>
        <taxon>Eukaryota</taxon>
        <taxon>Viridiplantae</taxon>
        <taxon>Streptophyta</taxon>
        <taxon>Embryophyta</taxon>
        <taxon>Tracheophyta</taxon>
        <taxon>Spermatophyta</taxon>
        <taxon>Magnoliopsida</taxon>
        <taxon>eudicotyledons</taxon>
        <taxon>Gunneridae</taxon>
        <taxon>Pentapetalae</taxon>
        <taxon>asterids</taxon>
        <taxon>lamiids</taxon>
        <taxon>Lamiales</taxon>
        <taxon>Orobanchaceae</taxon>
        <taxon>Rehmannieae</taxon>
        <taxon>Rehmannia</taxon>
    </lineage>
</organism>
<keyword evidence="12" id="KW-0376">Hydrogen peroxide</keyword>
<dbReference type="PANTHER" id="PTHR31235">
    <property type="entry name" value="PEROXIDASE 25-RELATED"/>
    <property type="match status" value="1"/>
</dbReference>
<dbReference type="PRINTS" id="PR00458">
    <property type="entry name" value="PEROXIDASE"/>
</dbReference>
<protein>
    <recommendedName>
        <fullName evidence="3 12">Peroxidase</fullName>
        <ecNumber evidence="3 12">1.11.1.7</ecNumber>
    </recommendedName>
</protein>
<keyword evidence="4 12" id="KW-0575">Peroxidase</keyword>
<dbReference type="Gene3D" id="1.10.520.10">
    <property type="match status" value="1"/>
</dbReference>
<keyword evidence="9 12" id="KW-0408">Iron</keyword>
<sequence length="327" mass="35430">MEIYVNHRVFITFFILLASLVALSYGQGTRVGFYSRTCSRAESIVQSTVRTHFSSNRAIAPGLLRMHFHDCFVQGCDGSILIDGEGTEKTAGPNLLLRGYDVIDDAKRQLETACPGVVSCADILALAARDSVVLAGGPGWAVPTGRRDGRVSLASDASNLPGFTDSVDVQIQKFEDKGLNTQDLVTLVGGHTIGTTACQFFRYRLYNFTSTGGADPSIDPAFLPTLQSLCPADGDGSRRVGLDNGSENRFDNGFFAKLRDGRGVLESDQKLWTDGSTRDFVRRYLGVRGLLGLTFSVEFGRSMVKMSNIEVKTGSNGEIRRVCSAVN</sequence>
<evidence type="ECO:0000256" key="7">
    <source>
        <dbReference type="ARBA" id="ARBA00022837"/>
    </source>
</evidence>
<gene>
    <name evidence="14" type="ORF">DH2020_011151</name>
</gene>
<keyword evidence="10" id="KW-1015">Disulfide bond</keyword>
<dbReference type="Proteomes" id="UP001318860">
    <property type="component" value="Unassembled WGS sequence"/>
</dbReference>
<evidence type="ECO:0000259" key="13">
    <source>
        <dbReference type="PROSITE" id="PS50873"/>
    </source>
</evidence>